<dbReference type="SUPFAM" id="SSF56112">
    <property type="entry name" value="Protein kinase-like (PK-like)"/>
    <property type="match status" value="1"/>
</dbReference>
<dbReference type="Proteomes" id="UP000001542">
    <property type="component" value="Unassembled WGS sequence"/>
</dbReference>
<dbReference type="STRING" id="5722.A2DVJ6"/>
<sequence>MKFTELNVHSKLYKLNETTILKVIENDTAVSNYRSFMQQKEIFDLFSQKPNSHIVQTSSPKVFGRWVYITMKRVPFCLTELINKLSEERLRFIMKQLVEIVQEFHKINFVNYNISTDNFLVDENDFVYIMNFGSGFYLNRQPFVFIQESSINWPSKAVYSLGLIFFHMLTGLSPYEMGYNGKNAIDIFLANPSEFESCYTRYTDQDLLLDCICQSNDRPIDVNTLAEIYFNDEVF</sequence>
<organism evidence="2 3">
    <name type="scientific">Trichomonas vaginalis (strain ATCC PRA-98 / G3)</name>
    <dbReference type="NCBI Taxonomy" id="412133"/>
    <lineage>
        <taxon>Eukaryota</taxon>
        <taxon>Metamonada</taxon>
        <taxon>Parabasalia</taxon>
        <taxon>Trichomonadida</taxon>
        <taxon>Trichomonadidae</taxon>
        <taxon>Trichomonas</taxon>
    </lineage>
</organism>
<evidence type="ECO:0000313" key="2">
    <source>
        <dbReference type="EMBL" id="EAY15538.1"/>
    </source>
</evidence>
<dbReference type="AlphaFoldDB" id="A2DVJ6"/>
<dbReference type="VEuPathDB" id="TrichDB:TVAG_495530"/>
<dbReference type="SMR" id="A2DVJ6"/>
<dbReference type="InParanoid" id="A2DVJ6"/>
<dbReference type="Pfam" id="PF00069">
    <property type="entry name" value="Pkinase"/>
    <property type="match status" value="1"/>
</dbReference>
<dbReference type="PANTHER" id="PTHR44167:SF18">
    <property type="entry name" value="PROTEIN KINASE DOMAIN-CONTAINING PROTEIN"/>
    <property type="match status" value="1"/>
</dbReference>
<dbReference type="InterPro" id="IPR011009">
    <property type="entry name" value="Kinase-like_dom_sf"/>
</dbReference>
<dbReference type="RefSeq" id="XP_001327761.1">
    <property type="nucleotide sequence ID" value="XM_001327726.1"/>
</dbReference>
<gene>
    <name evidence="2" type="ORF">TVAG_495530</name>
</gene>
<keyword evidence="3" id="KW-1185">Reference proteome</keyword>
<feature type="domain" description="Protein kinase" evidence="1">
    <location>
        <begin position="1"/>
        <end position="230"/>
    </location>
</feature>
<evidence type="ECO:0000259" key="1">
    <source>
        <dbReference type="PROSITE" id="PS50011"/>
    </source>
</evidence>
<protein>
    <recommendedName>
        <fullName evidence="1">Protein kinase domain-containing protein</fullName>
    </recommendedName>
</protein>
<dbReference type="VEuPathDB" id="TrichDB:TVAGG3_0275590"/>
<name>A2DVJ6_TRIV3</name>
<reference evidence="2" key="1">
    <citation type="submission" date="2006-10" db="EMBL/GenBank/DDBJ databases">
        <authorList>
            <person name="Amadeo P."/>
            <person name="Zhao Q."/>
            <person name="Wortman J."/>
            <person name="Fraser-Liggett C."/>
            <person name="Carlton J."/>
        </authorList>
    </citation>
    <scope>NUCLEOTIDE SEQUENCE</scope>
    <source>
        <strain evidence="2">G3</strain>
    </source>
</reference>
<dbReference type="SMART" id="SM00220">
    <property type="entry name" value="S_TKc"/>
    <property type="match status" value="1"/>
</dbReference>
<dbReference type="Gene3D" id="1.10.510.10">
    <property type="entry name" value="Transferase(Phosphotransferase) domain 1"/>
    <property type="match status" value="1"/>
</dbReference>
<dbReference type="EMBL" id="DS113254">
    <property type="protein sequence ID" value="EAY15538.1"/>
    <property type="molecule type" value="Genomic_DNA"/>
</dbReference>
<dbReference type="InterPro" id="IPR000719">
    <property type="entry name" value="Prot_kinase_dom"/>
</dbReference>
<dbReference type="GO" id="GO:0004674">
    <property type="term" value="F:protein serine/threonine kinase activity"/>
    <property type="evidence" value="ECO:0000318"/>
    <property type="project" value="GO_Central"/>
</dbReference>
<dbReference type="GO" id="GO:0005524">
    <property type="term" value="F:ATP binding"/>
    <property type="evidence" value="ECO:0007669"/>
    <property type="project" value="InterPro"/>
</dbReference>
<reference evidence="2" key="2">
    <citation type="journal article" date="2007" name="Science">
        <title>Draft genome sequence of the sexually transmitted pathogen Trichomonas vaginalis.</title>
        <authorList>
            <person name="Carlton J.M."/>
            <person name="Hirt R.P."/>
            <person name="Silva J.C."/>
            <person name="Delcher A.L."/>
            <person name="Schatz M."/>
            <person name="Zhao Q."/>
            <person name="Wortman J.R."/>
            <person name="Bidwell S.L."/>
            <person name="Alsmark U.C.M."/>
            <person name="Besteiro S."/>
            <person name="Sicheritz-Ponten T."/>
            <person name="Noel C.J."/>
            <person name="Dacks J.B."/>
            <person name="Foster P.G."/>
            <person name="Simillion C."/>
            <person name="Van de Peer Y."/>
            <person name="Miranda-Saavedra D."/>
            <person name="Barton G.J."/>
            <person name="Westrop G.D."/>
            <person name="Mueller S."/>
            <person name="Dessi D."/>
            <person name="Fiori P.L."/>
            <person name="Ren Q."/>
            <person name="Paulsen I."/>
            <person name="Zhang H."/>
            <person name="Bastida-Corcuera F.D."/>
            <person name="Simoes-Barbosa A."/>
            <person name="Brown M.T."/>
            <person name="Hayes R.D."/>
            <person name="Mukherjee M."/>
            <person name="Okumura C.Y."/>
            <person name="Schneider R."/>
            <person name="Smith A.J."/>
            <person name="Vanacova S."/>
            <person name="Villalvazo M."/>
            <person name="Haas B.J."/>
            <person name="Pertea M."/>
            <person name="Feldblyum T.V."/>
            <person name="Utterback T.R."/>
            <person name="Shu C.L."/>
            <person name="Osoegawa K."/>
            <person name="de Jong P.J."/>
            <person name="Hrdy I."/>
            <person name="Horvathova L."/>
            <person name="Zubacova Z."/>
            <person name="Dolezal P."/>
            <person name="Malik S.B."/>
            <person name="Logsdon J.M. Jr."/>
            <person name="Henze K."/>
            <person name="Gupta A."/>
            <person name="Wang C.C."/>
            <person name="Dunne R.L."/>
            <person name="Upcroft J.A."/>
            <person name="Upcroft P."/>
            <person name="White O."/>
            <person name="Salzberg S.L."/>
            <person name="Tang P."/>
            <person name="Chiu C.-H."/>
            <person name="Lee Y.-S."/>
            <person name="Embley T.M."/>
            <person name="Coombs G.H."/>
            <person name="Mottram J.C."/>
            <person name="Tachezy J."/>
            <person name="Fraser-Liggett C.M."/>
            <person name="Johnson P.J."/>
        </authorList>
    </citation>
    <scope>NUCLEOTIDE SEQUENCE [LARGE SCALE GENOMIC DNA]</scope>
    <source>
        <strain evidence="2">G3</strain>
    </source>
</reference>
<proteinExistence type="predicted"/>
<dbReference type="KEGG" id="tva:4773541"/>
<accession>A2DVJ6</accession>
<dbReference type="PANTHER" id="PTHR44167">
    <property type="entry name" value="OVARIAN-SPECIFIC SERINE/THREONINE-PROTEIN KINASE LOK-RELATED"/>
    <property type="match status" value="1"/>
</dbReference>
<dbReference type="PROSITE" id="PS50011">
    <property type="entry name" value="PROTEIN_KINASE_DOM"/>
    <property type="match status" value="1"/>
</dbReference>
<evidence type="ECO:0000313" key="3">
    <source>
        <dbReference type="Proteomes" id="UP000001542"/>
    </source>
</evidence>